<evidence type="ECO:0000313" key="6">
    <source>
        <dbReference type="EMBL" id="RLP71441.1"/>
    </source>
</evidence>
<dbReference type="Proteomes" id="UP000270299">
    <property type="component" value="Unassembled WGS sequence"/>
</dbReference>
<evidence type="ECO:0000313" key="7">
    <source>
        <dbReference type="Proteomes" id="UP000270299"/>
    </source>
</evidence>
<dbReference type="PROSITE" id="PS50830">
    <property type="entry name" value="TNASE_3"/>
    <property type="match status" value="1"/>
</dbReference>
<sequence>MLRRLTGLIVVGILAIGALLAYSVNGGSPGLPTPFDAPAPAPAGSAPAAPGLPAAPGSASETATVVRVVDGDTLVIDRGNGTERLRLIGVDTPETVQPDTPIECFGPESSAYLTDLLSGEVVRLDLDPGQGDTDRYDRLLRYVWVASGDGAWASVEALLLSGGYAEPYRDAHERKAGFDALAAEAQANGRGLWGAC</sequence>
<keyword evidence="2" id="KW-0255">Endonuclease</keyword>
<dbReference type="OrthoDB" id="5241375at2"/>
<proteinExistence type="predicted"/>
<reference evidence="6 7" key="1">
    <citation type="submission" date="2018-10" db="EMBL/GenBank/DDBJ databases">
        <authorList>
            <person name="Li J."/>
        </authorList>
    </citation>
    <scope>NUCLEOTIDE SEQUENCE [LARGE SCALE GENOMIC DNA]</scope>
    <source>
        <strain evidence="6 7">CCTCC AB209002</strain>
    </source>
</reference>
<evidence type="ECO:0000256" key="2">
    <source>
        <dbReference type="ARBA" id="ARBA00022759"/>
    </source>
</evidence>
<dbReference type="InterPro" id="IPR016071">
    <property type="entry name" value="Staphylococal_nuclease_OB-fold"/>
</dbReference>
<evidence type="ECO:0000256" key="3">
    <source>
        <dbReference type="ARBA" id="ARBA00022801"/>
    </source>
</evidence>
<keyword evidence="7" id="KW-1185">Reference proteome</keyword>
<dbReference type="GO" id="GO:0004519">
    <property type="term" value="F:endonuclease activity"/>
    <property type="evidence" value="ECO:0007669"/>
    <property type="project" value="UniProtKB-KW"/>
</dbReference>
<evidence type="ECO:0000256" key="4">
    <source>
        <dbReference type="SAM" id="MobiDB-lite"/>
    </source>
</evidence>
<accession>A0A3L6ZV52</accession>
<dbReference type="PANTHER" id="PTHR12302:SF3">
    <property type="entry name" value="SERINE_THREONINE-PROTEIN KINASE 31"/>
    <property type="match status" value="1"/>
</dbReference>
<gene>
    <name evidence="6" type="ORF">D9V29_08860</name>
</gene>
<dbReference type="InterPro" id="IPR002071">
    <property type="entry name" value="Thermonucl_AS"/>
</dbReference>
<dbReference type="PANTHER" id="PTHR12302">
    <property type="entry name" value="EBNA2 BINDING PROTEIN P100"/>
    <property type="match status" value="1"/>
</dbReference>
<name>A0A3L6ZV52_9MICO</name>
<dbReference type="SMART" id="SM00318">
    <property type="entry name" value="SNc"/>
    <property type="match status" value="1"/>
</dbReference>
<dbReference type="Gene3D" id="2.40.50.90">
    <property type="match status" value="1"/>
</dbReference>
<dbReference type="AlphaFoldDB" id="A0A3L6ZV52"/>
<dbReference type="GO" id="GO:0016787">
    <property type="term" value="F:hydrolase activity"/>
    <property type="evidence" value="ECO:0007669"/>
    <property type="project" value="UniProtKB-KW"/>
</dbReference>
<dbReference type="RefSeq" id="WP_121672957.1">
    <property type="nucleotide sequence ID" value="NZ_BMXM01000004.1"/>
</dbReference>
<keyword evidence="1" id="KW-0540">Nuclease</keyword>
<evidence type="ECO:0000259" key="5">
    <source>
        <dbReference type="PROSITE" id="PS50830"/>
    </source>
</evidence>
<evidence type="ECO:0000256" key="1">
    <source>
        <dbReference type="ARBA" id="ARBA00022722"/>
    </source>
</evidence>
<dbReference type="PROSITE" id="PS01123">
    <property type="entry name" value="TNASE_1"/>
    <property type="match status" value="1"/>
</dbReference>
<feature type="region of interest" description="Disordered" evidence="4">
    <location>
        <begin position="33"/>
        <end position="57"/>
    </location>
</feature>
<organism evidence="6 7">
    <name type="scientific">Mycetocola manganoxydans</name>
    <dbReference type="NCBI Taxonomy" id="699879"/>
    <lineage>
        <taxon>Bacteria</taxon>
        <taxon>Bacillati</taxon>
        <taxon>Actinomycetota</taxon>
        <taxon>Actinomycetes</taxon>
        <taxon>Micrococcales</taxon>
        <taxon>Microbacteriaceae</taxon>
        <taxon>Mycetocola</taxon>
    </lineage>
</organism>
<feature type="domain" description="TNase-like" evidence="5">
    <location>
        <begin position="59"/>
        <end position="195"/>
    </location>
</feature>
<feature type="compositionally biased region" description="Low complexity" evidence="4">
    <location>
        <begin position="42"/>
        <end position="57"/>
    </location>
</feature>
<comment type="caution">
    <text evidence="6">The sequence shown here is derived from an EMBL/GenBank/DDBJ whole genome shotgun (WGS) entry which is preliminary data.</text>
</comment>
<protein>
    <submittedName>
        <fullName evidence="6">Nuclease</fullName>
    </submittedName>
</protein>
<dbReference type="GO" id="GO:0003676">
    <property type="term" value="F:nucleic acid binding"/>
    <property type="evidence" value="ECO:0007669"/>
    <property type="project" value="InterPro"/>
</dbReference>
<dbReference type="Pfam" id="PF00565">
    <property type="entry name" value="SNase"/>
    <property type="match status" value="1"/>
</dbReference>
<dbReference type="EMBL" id="RCUV01000008">
    <property type="protein sequence ID" value="RLP71441.1"/>
    <property type="molecule type" value="Genomic_DNA"/>
</dbReference>
<dbReference type="SUPFAM" id="SSF50199">
    <property type="entry name" value="Staphylococcal nuclease"/>
    <property type="match status" value="1"/>
</dbReference>
<keyword evidence="3" id="KW-0378">Hydrolase</keyword>
<dbReference type="InterPro" id="IPR035437">
    <property type="entry name" value="SNase_OB-fold_sf"/>
</dbReference>